<comment type="similarity">
    <text evidence="2">Belongs to the FliS family.</text>
</comment>
<evidence type="ECO:0000256" key="4">
    <source>
        <dbReference type="ARBA" id="ARBA00022795"/>
    </source>
</evidence>
<evidence type="ECO:0000256" key="3">
    <source>
        <dbReference type="ARBA" id="ARBA00022490"/>
    </source>
</evidence>
<dbReference type="SUPFAM" id="SSF101116">
    <property type="entry name" value="Flagellar export chaperone FliS"/>
    <property type="match status" value="1"/>
</dbReference>
<protein>
    <submittedName>
        <fullName evidence="6">Flagellar protein FliS</fullName>
    </submittedName>
</protein>
<dbReference type="PANTHER" id="PTHR34773">
    <property type="entry name" value="FLAGELLAR SECRETION CHAPERONE FLIS"/>
    <property type="match status" value="1"/>
</dbReference>
<evidence type="ECO:0000256" key="1">
    <source>
        <dbReference type="ARBA" id="ARBA00004514"/>
    </source>
</evidence>
<keyword evidence="6" id="KW-0969">Cilium</keyword>
<organism evidence="6">
    <name type="scientific">Thermosulfurimonas dismutans</name>
    <dbReference type="NCBI Taxonomy" id="999894"/>
    <lineage>
        <taxon>Bacteria</taxon>
        <taxon>Pseudomonadati</taxon>
        <taxon>Thermodesulfobacteriota</taxon>
        <taxon>Thermodesulfobacteria</taxon>
        <taxon>Thermodesulfobacteriales</taxon>
        <taxon>Thermodesulfobacteriaceae</taxon>
        <taxon>Thermosulfurimonas</taxon>
    </lineage>
</organism>
<keyword evidence="6" id="KW-0966">Cell projection</keyword>
<comment type="subcellular location">
    <subcellularLocation>
        <location evidence="1">Cytoplasm</location>
        <location evidence="1">Cytosol</location>
    </subcellularLocation>
</comment>
<dbReference type="EMBL" id="DRMH01000085">
    <property type="protein sequence ID" value="HFC98138.1"/>
    <property type="molecule type" value="Genomic_DNA"/>
</dbReference>
<accession>A0A7C3GF55</accession>
<dbReference type="Gene3D" id="1.20.120.340">
    <property type="entry name" value="Flagellar protein FliS"/>
    <property type="match status" value="1"/>
</dbReference>
<gene>
    <name evidence="6" type="ORF">ENJ40_06755</name>
</gene>
<dbReference type="Pfam" id="PF02561">
    <property type="entry name" value="FliS"/>
    <property type="match status" value="1"/>
</dbReference>
<dbReference type="GO" id="GO:0005829">
    <property type="term" value="C:cytosol"/>
    <property type="evidence" value="ECO:0007669"/>
    <property type="project" value="UniProtKB-SubCell"/>
</dbReference>
<dbReference type="PANTHER" id="PTHR34773:SF1">
    <property type="entry name" value="FLAGELLAR SECRETION CHAPERONE FLIS"/>
    <property type="match status" value="1"/>
</dbReference>
<keyword evidence="6" id="KW-0282">Flagellum</keyword>
<keyword evidence="5" id="KW-0143">Chaperone</keyword>
<proteinExistence type="inferred from homology"/>
<evidence type="ECO:0000313" key="6">
    <source>
        <dbReference type="EMBL" id="HFC98138.1"/>
    </source>
</evidence>
<name>A0A7C3GF55_9BACT</name>
<comment type="caution">
    <text evidence="6">The sequence shown here is derived from an EMBL/GenBank/DDBJ whole genome shotgun (WGS) entry which is preliminary data.</text>
</comment>
<dbReference type="InterPro" id="IPR036584">
    <property type="entry name" value="FliS_sf"/>
</dbReference>
<sequence>MYQAGVSAYRRLEVNTLDDPNKIVYKLFERAVQELRLALNELDSPRERNRHLGRAIRLVAELQAGVNLEAGEPAEFLFALYGAIIRALSRVDGNPEEARETIERSIRYLAELQKIWARSVLGRNKPEEKKD</sequence>
<evidence type="ECO:0000256" key="2">
    <source>
        <dbReference type="ARBA" id="ARBA00008787"/>
    </source>
</evidence>
<evidence type="ECO:0000256" key="5">
    <source>
        <dbReference type="ARBA" id="ARBA00023186"/>
    </source>
</evidence>
<keyword evidence="4" id="KW-1005">Bacterial flagellum biogenesis</keyword>
<reference evidence="6" key="1">
    <citation type="journal article" date="2020" name="mSystems">
        <title>Genome- and Community-Level Interaction Insights into Carbon Utilization and Element Cycling Functions of Hydrothermarchaeota in Hydrothermal Sediment.</title>
        <authorList>
            <person name="Zhou Z."/>
            <person name="Liu Y."/>
            <person name="Xu W."/>
            <person name="Pan J."/>
            <person name="Luo Z.H."/>
            <person name="Li M."/>
        </authorList>
    </citation>
    <scope>NUCLEOTIDE SEQUENCE [LARGE SCALE GENOMIC DNA]</scope>
    <source>
        <strain evidence="6">HyVt-483</strain>
    </source>
</reference>
<dbReference type="AlphaFoldDB" id="A0A7C3GF55"/>
<dbReference type="GO" id="GO:0071973">
    <property type="term" value="P:bacterial-type flagellum-dependent cell motility"/>
    <property type="evidence" value="ECO:0007669"/>
    <property type="project" value="TreeGrafter"/>
</dbReference>
<dbReference type="GO" id="GO:0044780">
    <property type="term" value="P:bacterial-type flagellum assembly"/>
    <property type="evidence" value="ECO:0007669"/>
    <property type="project" value="InterPro"/>
</dbReference>
<dbReference type="InterPro" id="IPR003713">
    <property type="entry name" value="FliS"/>
</dbReference>
<dbReference type="Proteomes" id="UP000886043">
    <property type="component" value="Unassembled WGS sequence"/>
</dbReference>
<keyword evidence="3" id="KW-0963">Cytoplasm</keyword>